<dbReference type="PANTHER" id="PTHR21716:SF53">
    <property type="entry name" value="PERMEASE PERM-RELATED"/>
    <property type="match status" value="1"/>
</dbReference>
<comment type="subcellular location">
    <subcellularLocation>
        <location evidence="1">Cell membrane</location>
        <topology evidence="1">Multi-pass membrane protein</topology>
    </subcellularLocation>
</comment>
<dbReference type="EMBL" id="ACUX02000006">
    <property type="protein sequence ID" value="EEZ61426.1"/>
    <property type="molecule type" value="Genomic_DNA"/>
</dbReference>
<comment type="similarity">
    <text evidence="2">Belongs to the autoinducer-2 exporter (AI-2E) (TC 2.A.86) family.</text>
</comment>
<name>D0WG13_SLAES</name>
<feature type="transmembrane region" description="Helical" evidence="9">
    <location>
        <begin position="345"/>
        <end position="366"/>
    </location>
</feature>
<feature type="transmembrane region" description="Helical" evidence="9">
    <location>
        <begin position="168"/>
        <end position="190"/>
    </location>
</feature>
<organism evidence="10 11">
    <name type="scientific">Slackia exigua (strain ATCC 700122 / DSM 15923 / CIP 105133 / JCM 11022 / KCTC 5966 / S-7)</name>
    <dbReference type="NCBI Taxonomy" id="649764"/>
    <lineage>
        <taxon>Bacteria</taxon>
        <taxon>Bacillati</taxon>
        <taxon>Actinomycetota</taxon>
        <taxon>Coriobacteriia</taxon>
        <taxon>Eggerthellales</taxon>
        <taxon>Eggerthellaceae</taxon>
        <taxon>Slackia</taxon>
    </lineage>
</organism>
<feature type="transmembrane region" description="Helical" evidence="9">
    <location>
        <begin position="21"/>
        <end position="39"/>
    </location>
</feature>
<evidence type="ECO:0000256" key="8">
    <source>
        <dbReference type="SAM" id="MobiDB-lite"/>
    </source>
</evidence>
<dbReference type="GO" id="GO:0055085">
    <property type="term" value="P:transmembrane transport"/>
    <property type="evidence" value="ECO:0007669"/>
    <property type="project" value="TreeGrafter"/>
</dbReference>
<feature type="transmembrane region" description="Helical" evidence="9">
    <location>
        <begin position="77"/>
        <end position="99"/>
    </location>
</feature>
<feature type="transmembrane region" description="Helical" evidence="9">
    <location>
        <begin position="45"/>
        <end position="65"/>
    </location>
</feature>
<evidence type="ECO:0000256" key="7">
    <source>
        <dbReference type="ARBA" id="ARBA00023136"/>
    </source>
</evidence>
<feature type="transmembrane region" description="Helical" evidence="9">
    <location>
        <begin position="288"/>
        <end position="308"/>
    </location>
</feature>
<evidence type="ECO:0000256" key="3">
    <source>
        <dbReference type="ARBA" id="ARBA00022448"/>
    </source>
</evidence>
<evidence type="ECO:0000256" key="4">
    <source>
        <dbReference type="ARBA" id="ARBA00022475"/>
    </source>
</evidence>
<evidence type="ECO:0000256" key="9">
    <source>
        <dbReference type="SAM" id="Phobius"/>
    </source>
</evidence>
<feature type="transmembrane region" description="Helical" evidence="9">
    <location>
        <begin position="320"/>
        <end position="338"/>
    </location>
</feature>
<feature type="compositionally biased region" description="Low complexity" evidence="8">
    <location>
        <begin position="457"/>
        <end position="469"/>
    </location>
</feature>
<dbReference type="STRING" id="649764.HMPREF0762_00763"/>
<dbReference type="HOGENOM" id="CLU_031275_7_0_11"/>
<evidence type="ECO:0000313" key="11">
    <source>
        <dbReference type="Proteomes" id="UP000006001"/>
    </source>
</evidence>
<evidence type="ECO:0000256" key="1">
    <source>
        <dbReference type="ARBA" id="ARBA00004651"/>
    </source>
</evidence>
<sequence>MDRQLPSSIRTDTAKRHFYQVWSIIGIVLIIAAAGYVSGVLSTPIAIVVWAAIFVLILRKPVAFFEAHGIPRVLGTALSYLLFALVLGLLGIVMFSPAFGLGDQLSSLIASVPSYVQEATRMWNDFSARYADIMQNTRVSEWVDSMSSSLISWANDFAASSATGIVEFGAGLANSLMIIGFALVVAFWLLMELPALSREMARLVPESRREGFDMLRRTTTRIIDGYLLATLAVCTIVGIACGILYIVAGVPNAGILAIIVGVFNVIPVIGHWIGLILVVVIAAFTNPVLALVVFIGTIVIQEAVYTFVQPKLMANSVDVHPVLVILALFIGSAAGSAVQGLFGSVVGMLISIPVAALAKALFVYYYERGTGLQVVAEDGVFFKGSPSSQEVPGTKPDAVADAIAPAPKPKKPTGAAAWLTTSISPALTGKLGGDGKGSARKAGRSSASYRHERGDADAGADASAQGRAEANPDRTDVGLDVSVSRRQK</sequence>
<protein>
    <recommendedName>
        <fullName evidence="12">ATP synthase F0, A subunit</fullName>
    </recommendedName>
</protein>
<comment type="caution">
    <text evidence="10">The sequence shown here is derived from an EMBL/GenBank/DDBJ whole genome shotgun (WGS) entry which is preliminary data.</text>
</comment>
<keyword evidence="6 9" id="KW-1133">Transmembrane helix</keyword>
<dbReference type="eggNOG" id="COG0628">
    <property type="taxonomic scope" value="Bacteria"/>
</dbReference>
<dbReference type="RefSeq" id="WP_006362014.1">
    <property type="nucleotide sequence ID" value="NZ_GG700630.1"/>
</dbReference>
<keyword evidence="3" id="KW-0813">Transport</keyword>
<gene>
    <name evidence="10" type="ORF">HMPREF0762_00763</name>
</gene>
<dbReference type="InterPro" id="IPR002549">
    <property type="entry name" value="AI-2E-like"/>
</dbReference>
<keyword evidence="5 9" id="KW-0812">Transmembrane</keyword>
<evidence type="ECO:0008006" key="12">
    <source>
        <dbReference type="Google" id="ProtNLM"/>
    </source>
</evidence>
<feature type="transmembrane region" description="Helical" evidence="9">
    <location>
        <begin position="254"/>
        <end position="281"/>
    </location>
</feature>
<dbReference type="GO" id="GO:0005886">
    <property type="term" value="C:plasma membrane"/>
    <property type="evidence" value="ECO:0007669"/>
    <property type="project" value="UniProtKB-SubCell"/>
</dbReference>
<evidence type="ECO:0000256" key="2">
    <source>
        <dbReference type="ARBA" id="ARBA00009773"/>
    </source>
</evidence>
<dbReference type="Proteomes" id="UP000006001">
    <property type="component" value="Unassembled WGS sequence"/>
</dbReference>
<dbReference type="OrthoDB" id="3185394at2"/>
<keyword evidence="4" id="KW-1003">Cell membrane</keyword>
<dbReference type="Pfam" id="PF01594">
    <property type="entry name" value="AI-2E_transport"/>
    <property type="match status" value="1"/>
</dbReference>
<evidence type="ECO:0000256" key="6">
    <source>
        <dbReference type="ARBA" id="ARBA00022989"/>
    </source>
</evidence>
<keyword evidence="11" id="KW-1185">Reference proteome</keyword>
<dbReference type="GeneID" id="85007350"/>
<reference evidence="10" key="1">
    <citation type="submission" date="2009-10" db="EMBL/GenBank/DDBJ databases">
        <authorList>
            <person name="Weinstock G."/>
            <person name="Sodergren E."/>
            <person name="Clifton S."/>
            <person name="Fulton L."/>
            <person name="Fulton B."/>
            <person name="Courtney L."/>
            <person name="Fronick C."/>
            <person name="Harrison M."/>
            <person name="Strong C."/>
            <person name="Farmer C."/>
            <person name="Delahaunty K."/>
            <person name="Markovic C."/>
            <person name="Hall O."/>
            <person name="Minx P."/>
            <person name="Tomlinson C."/>
            <person name="Mitreva M."/>
            <person name="Nelson J."/>
            <person name="Hou S."/>
            <person name="Wollam A."/>
            <person name="Pepin K.H."/>
            <person name="Johnson M."/>
            <person name="Bhonagiri V."/>
            <person name="Nash W.E."/>
            <person name="Warren W."/>
            <person name="Chinwalla A."/>
            <person name="Mardis E.R."/>
            <person name="Wilson R.K."/>
        </authorList>
    </citation>
    <scope>NUCLEOTIDE SEQUENCE [LARGE SCALE GENOMIC DNA]</scope>
    <source>
        <strain evidence="10">ATCC 700122</strain>
    </source>
</reference>
<dbReference type="PANTHER" id="PTHR21716">
    <property type="entry name" value="TRANSMEMBRANE PROTEIN"/>
    <property type="match status" value="1"/>
</dbReference>
<dbReference type="AlphaFoldDB" id="D0WG13"/>
<feature type="region of interest" description="Disordered" evidence="8">
    <location>
        <begin position="425"/>
        <end position="488"/>
    </location>
</feature>
<evidence type="ECO:0000313" key="10">
    <source>
        <dbReference type="EMBL" id="EEZ61426.1"/>
    </source>
</evidence>
<evidence type="ECO:0000256" key="5">
    <source>
        <dbReference type="ARBA" id="ARBA00022692"/>
    </source>
</evidence>
<accession>D0WG13</accession>
<proteinExistence type="inferred from homology"/>
<feature type="transmembrane region" description="Helical" evidence="9">
    <location>
        <begin position="226"/>
        <end position="248"/>
    </location>
</feature>
<keyword evidence="7 9" id="KW-0472">Membrane</keyword>